<keyword evidence="3" id="KW-0482">Metalloprotease</keyword>
<dbReference type="Pfam" id="PF02517">
    <property type="entry name" value="Rce1-like"/>
    <property type="match status" value="1"/>
</dbReference>
<evidence type="ECO:0000313" key="3">
    <source>
        <dbReference type="EMBL" id="MBP3951808.1"/>
    </source>
</evidence>
<feature type="domain" description="CAAX prenyl protease 2/Lysostaphin resistance protein A-like" evidence="2">
    <location>
        <begin position="97"/>
        <end position="184"/>
    </location>
</feature>
<evidence type="ECO:0000313" key="4">
    <source>
        <dbReference type="Proteomes" id="UP000678228"/>
    </source>
</evidence>
<gene>
    <name evidence="3" type="ORF">J7W16_11755</name>
</gene>
<keyword evidence="1" id="KW-0812">Transmembrane</keyword>
<sequence length="236" mass="27195">MTFLFWTTAYGIGFFVLTSLLRKEGYSIREVMGDVSIRNIPWLVLIGIKILLILLSLLSLAGGIILPVISLFNPHIYLEIFNSLSGKEIELSREFTIIITLIISVVLAPVFEELLFRGYFLNKWKAKMNILKAIIISSLLFAFFHFDFLLFFSYFCSGVFYSLAYLKTKRLVVPIILHSLTNLFSNISILFPSLNINFLSFETFKQIMTISSFVYVVLFLTVCYILYRSYLTLETS</sequence>
<dbReference type="Proteomes" id="UP000678228">
    <property type="component" value="Unassembled WGS sequence"/>
</dbReference>
<dbReference type="GO" id="GO:0080120">
    <property type="term" value="P:CAAX-box protein maturation"/>
    <property type="evidence" value="ECO:0007669"/>
    <property type="project" value="UniProtKB-ARBA"/>
</dbReference>
<keyword evidence="4" id="KW-1185">Reference proteome</keyword>
<evidence type="ECO:0000259" key="2">
    <source>
        <dbReference type="Pfam" id="PF02517"/>
    </source>
</evidence>
<keyword evidence="1" id="KW-1133">Transmembrane helix</keyword>
<dbReference type="AlphaFoldDB" id="A0A941AQZ3"/>
<protein>
    <submittedName>
        <fullName evidence="3">CPBP family intramembrane metalloprotease</fullName>
    </submittedName>
</protein>
<accession>A0A941AQZ3</accession>
<dbReference type="InterPro" id="IPR003675">
    <property type="entry name" value="Rce1/LyrA-like_dom"/>
</dbReference>
<keyword evidence="3" id="KW-0378">Hydrolase</keyword>
<feature type="transmembrane region" description="Helical" evidence="1">
    <location>
        <begin position="131"/>
        <end position="155"/>
    </location>
</feature>
<feature type="transmembrane region" description="Helical" evidence="1">
    <location>
        <begin position="92"/>
        <end position="111"/>
    </location>
</feature>
<feature type="transmembrane region" description="Helical" evidence="1">
    <location>
        <begin position="42"/>
        <end position="72"/>
    </location>
</feature>
<dbReference type="InterPro" id="IPR052710">
    <property type="entry name" value="CAAX_protease"/>
</dbReference>
<name>A0A941AQZ3_9BACI</name>
<proteinExistence type="predicted"/>
<dbReference type="EMBL" id="JAGKSQ010000004">
    <property type="protein sequence ID" value="MBP3951808.1"/>
    <property type="molecule type" value="Genomic_DNA"/>
</dbReference>
<feature type="transmembrane region" description="Helical" evidence="1">
    <location>
        <begin position="6"/>
        <end position="21"/>
    </location>
</feature>
<keyword evidence="3" id="KW-0645">Protease</keyword>
<evidence type="ECO:0000256" key="1">
    <source>
        <dbReference type="SAM" id="Phobius"/>
    </source>
</evidence>
<dbReference type="GO" id="GO:0008237">
    <property type="term" value="F:metallopeptidase activity"/>
    <property type="evidence" value="ECO:0007669"/>
    <property type="project" value="UniProtKB-KW"/>
</dbReference>
<dbReference type="PANTHER" id="PTHR36435:SF6">
    <property type="entry name" value="ABORTIVE INFECTION PROTEIN"/>
    <property type="match status" value="1"/>
</dbReference>
<organism evidence="3 4">
    <name type="scientific">Halalkalibacter suaedae</name>
    <dbReference type="NCBI Taxonomy" id="2822140"/>
    <lineage>
        <taxon>Bacteria</taxon>
        <taxon>Bacillati</taxon>
        <taxon>Bacillota</taxon>
        <taxon>Bacilli</taxon>
        <taxon>Bacillales</taxon>
        <taxon>Bacillaceae</taxon>
        <taxon>Halalkalibacter</taxon>
    </lineage>
</organism>
<keyword evidence="1" id="KW-0472">Membrane</keyword>
<reference evidence="3" key="1">
    <citation type="submission" date="2021-03" db="EMBL/GenBank/DDBJ databases">
        <title>Bacillus suaedae sp. nov., isolated from Suaeda aralocaspica.</title>
        <authorList>
            <person name="Lei R.F.R."/>
        </authorList>
    </citation>
    <scope>NUCLEOTIDE SEQUENCE</scope>
    <source>
        <strain evidence="3">YZJH907-2</strain>
    </source>
</reference>
<feature type="transmembrane region" description="Helical" evidence="1">
    <location>
        <begin position="207"/>
        <end position="227"/>
    </location>
</feature>
<feature type="transmembrane region" description="Helical" evidence="1">
    <location>
        <begin position="175"/>
        <end position="195"/>
    </location>
</feature>
<dbReference type="GO" id="GO:0004175">
    <property type="term" value="F:endopeptidase activity"/>
    <property type="evidence" value="ECO:0007669"/>
    <property type="project" value="UniProtKB-ARBA"/>
</dbReference>
<comment type="caution">
    <text evidence="3">The sequence shown here is derived from an EMBL/GenBank/DDBJ whole genome shotgun (WGS) entry which is preliminary data.</text>
</comment>
<dbReference type="PANTHER" id="PTHR36435">
    <property type="entry name" value="SLR1288 PROTEIN"/>
    <property type="match status" value="1"/>
</dbReference>
<dbReference type="RefSeq" id="WP_210597497.1">
    <property type="nucleotide sequence ID" value="NZ_JAGKSQ010000004.1"/>
</dbReference>